<dbReference type="KEGG" id="olu:OSTLU_5107"/>
<organism evidence="9 10">
    <name type="scientific">Ostreococcus lucimarinus (strain CCE9901)</name>
    <dbReference type="NCBI Taxonomy" id="436017"/>
    <lineage>
        <taxon>Eukaryota</taxon>
        <taxon>Viridiplantae</taxon>
        <taxon>Chlorophyta</taxon>
        <taxon>Mamiellophyceae</taxon>
        <taxon>Mamiellales</taxon>
        <taxon>Bathycoccaceae</taxon>
        <taxon>Ostreococcus</taxon>
    </lineage>
</organism>
<dbReference type="GO" id="GO:0046103">
    <property type="term" value="P:inosine biosynthetic process"/>
    <property type="evidence" value="ECO:0007669"/>
    <property type="project" value="TreeGrafter"/>
</dbReference>
<evidence type="ECO:0000256" key="2">
    <source>
        <dbReference type="ARBA" id="ARBA00006676"/>
    </source>
</evidence>
<evidence type="ECO:0000313" key="9">
    <source>
        <dbReference type="EMBL" id="ABO96795.1"/>
    </source>
</evidence>
<protein>
    <recommendedName>
        <fullName evidence="8">Adenosine deaminase domain-containing protein</fullName>
    </recommendedName>
</protein>
<evidence type="ECO:0000256" key="1">
    <source>
        <dbReference type="ARBA" id="ARBA00001947"/>
    </source>
</evidence>
<dbReference type="GO" id="GO:0046872">
    <property type="term" value="F:metal ion binding"/>
    <property type="evidence" value="ECO:0007669"/>
    <property type="project" value="UniProtKB-KW"/>
</dbReference>
<gene>
    <name evidence="9" type="ORF">OSTLU_5107</name>
</gene>
<dbReference type="PANTHER" id="PTHR11409:SF42">
    <property type="entry name" value="ADENOSINE DEAMINASE-LIKE PROTEIN"/>
    <property type="match status" value="1"/>
</dbReference>
<evidence type="ECO:0000256" key="3">
    <source>
        <dbReference type="ARBA" id="ARBA00022723"/>
    </source>
</evidence>
<dbReference type="Gramene" id="ABO96795">
    <property type="protein sequence ID" value="ABO96795"/>
    <property type="gene ID" value="OSTLU_5107"/>
</dbReference>
<name>A4RZ27_OSTLU</name>
<dbReference type="GO" id="GO:0004000">
    <property type="term" value="F:adenosine deaminase activity"/>
    <property type="evidence" value="ECO:0007669"/>
    <property type="project" value="TreeGrafter"/>
</dbReference>
<keyword evidence="3" id="KW-0479">Metal-binding</keyword>
<evidence type="ECO:0000259" key="8">
    <source>
        <dbReference type="Pfam" id="PF00962"/>
    </source>
</evidence>
<evidence type="ECO:0000313" key="10">
    <source>
        <dbReference type="Proteomes" id="UP000001568"/>
    </source>
</evidence>
<feature type="non-terminal residue" evidence="9">
    <location>
        <position position="311"/>
    </location>
</feature>
<dbReference type="SUPFAM" id="SSF51556">
    <property type="entry name" value="Metallo-dependent hydrolases"/>
    <property type="match status" value="1"/>
</dbReference>
<dbReference type="GO" id="GO:0009117">
    <property type="term" value="P:nucleotide metabolic process"/>
    <property type="evidence" value="ECO:0007669"/>
    <property type="project" value="UniProtKB-KW"/>
</dbReference>
<comment type="similarity">
    <text evidence="2">Belongs to the metallo-dependent hydrolases superfamily. Adenosine and AMP deaminases family.</text>
</comment>
<feature type="domain" description="Adenosine deaminase" evidence="8">
    <location>
        <begin position="1"/>
        <end position="311"/>
    </location>
</feature>
<dbReference type="OMA" id="RPQFKPY"/>
<comment type="cofactor">
    <cofactor evidence="1">
        <name>Zn(2+)</name>
        <dbReference type="ChEBI" id="CHEBI:29105"/>
    </cofactor>
</comment>
<dbReference type="OrthoDB" id="272271at2759"/>
<proteinExistence type="inferred from homology"/>
<dbReference type="Pfam" id="PF00962">
    <property type="entry name" value="A_deaminase"/>
    <property type="match status" value="1"/>
</dbReference>
<dbReference type="InterPro" id="IPR006330">
    <property type="entry name" value="Ado/ade_deaminase"/>
</dbReference>
<evidence type="ECO:0000256" key="4">
    <source>
        <dbReference type="ARBA" id="ARBA00022801"/>
    </source>
</evidence>
<keyword evidence="6" id="KW-0546">Nucleotide metabolism</keyword>
<dbReference type="PANTHER" id="PTHR11409">
    <property type="entry name" value="ADENOSINE DEAMINASE"/>
    <property type="match status" value="1"/>
</dbReference>
<dbReference type="Gene3D" id="3.20.20.140">
    <property type="entry name" value="Metal-dependent hydrolases"/>
    <property type="match status" value="1"/>
</dbReference>
<keyword evidence="5" id="KW-0862">Zinc</keyword>
<feature type="non-terminal residue" evidence="9">
    <location>
        <position position="1"/>
    </location>
</feature>
<dbReference type="InterPro" id="IPR001365">
    <property type="entry name" value="A_deaminase_dom"/>
</dbReference>
<dbReference type="STRING" id="436017.A4RZ27"/>
<dbReference type="RefSeq" id="XP_001418502.1">
    <property type="nucleotide sequence ID" value="XM_001418465.1"/>
</dbReference>
<dbReference type="EMBL" id="CP000586">
    <property type="protein sequence ID" value="ABO96795.1"/>
    <property type="molecule type" value="Genomic_DNA"/>
</dbReference>
<evidence type="ECO:0000256" key="6">
    <source>
        <dbReference type="ARBA" id="ARBA00023080"/>
    </source>
</evidence>
<dbReference type="GeneID" id="5002276"/>
<accession>A4RZ27</accession>
<dbReference type="InterPro" id="IPR032466">
    <property type="entry name" value="Metal_Hydrolase"/>
</dbReference>
<dbReference type="Proteomes" id="UP000001568">
    <property type="component" value="Chromosome 6"/>
</dbReference>
<reference evidence="9 10" key="1">
    <citation type="journal article" date="2007" name="Proc. Natl. Acad. Sci. U.S.A.">
        <title>The tiny eukaryote Ostreococcus provides genomic insights into the paradox of plankton speciation.</title>
        <authorList>
            <person name="Palenik B."/>
            <person name="Grimwood J."/>
            <person name="Aerts A."/>
            <person name="Rouze P."/>
            <person name="Salamov A."/>
            <person name="Putnam N."/>
            <person name="Dupont C."/>
            <person name="Jorgensen R."/>
            <person name="Derelle E."/>
            <person name="Rombauts S."/>
            <person name="Zhou K."/>
            <person name="Otillar R."/>
            <person name="Merchant S.S."/>
            <person name="Podell S."/>
            <person name="Gaasterland T."/>
            <person name="Napoli C."/>
            <person name="Gendler K."/>
            <person name="Manuell A."/>
            <person name="Tai V."/>
            <person name="Vallon O."/>
            <person name="Piganeau G."/>
            <person name="Jancek S."/>
            <person name="Heijde M."/>
            <person name="Jabbari K."/>
            <person name="Bowler C."/>
            <person name="Lohr M."/>
            <person name="Robbens S."/>
            <person name="Werner G."/>
            <person name="Dubchak I."/>
            <person name="Pazour G.J."/>
            <person name="Ren Q."/>
            <person name="Paulsen I."/>
            <person name="Delwiche C."/>
            <person name="Schmutz J."/>
            <person name="Rokhsar D."/>
            <person name="Van de Peer Y."/>
            <person name="Moreau H."/>
            <person name="Grigoriev I.V."/>
        </authorList>
    </citation>
    <scope>NUCLEOTIDE SEQUENCE [LARGE SCALE GENOMIC DNA]</scope>
    <source>
        <strain evidence="9 10">CCE9901</strain>
    </source>
</reference>
<dbReference type="GO" id="GO:0006154">
    <property type="term" value="P:adenosine catabolic process"/>
    <property type="evidence" value="ECO:0007669"/>
    <property type="project" value="TreeGrafter"/>
</dbReference>
<dbReference type="AlphaFoldDB" id="A4RZ27"/>
<keyword evidence="10" id="KW-1185">Reference proteome</keyword>
<evidence type="ECO:0000256" key="5">
    <source>
        <dbReference type="ARBA" id="ARBA00022833"/>
    </source>
</evidence>
<dbReference type="eggNOG" id="KOG1097">
    <property type="taxonomic scope" value="Eukaryota"/>
</dbReference>
<dbReference type="HOGENOM" id="CLU_039228_3_0_1"/>
<sequence>VELHAHVNGCVREDTLLELAAARGLERECERALASDRDLLACFEIFKLVHACVDDAAALRRVTREVCEDFARDGARYLELRTTPKEQIGKERYVEAVLSGLEDACGRCGGDGADGELAARIILSVDRARDDDASKAMETIDLAIKYKERGVVGVDLSGSPVVGHWDRYVAAFEKARAHGLGTSLHNGEVANTEAEQRAFIAFRPDRLGHCVYTVRDESLLRDLLASKIPVELCLTSNVKTRSCAGFAEHHFAKLRSAGHPICLCTDDTWVFQTSLSREYAIAAETFGLTDDEIRDMSTRAMDFAFCDEDVK</sequence>
<keyword evidence="4" id="KW-0378">Hydrolase</keyword>
<evidence type="ECO:0000256" key="7">
    <source>
        <dbReference type="ARBA" id="ARBA00048787"/>
    </source>
</evidence>
<comment type="catalytic activity">
    <reaction evidence="7">
        <text>N(6)-methyl-AMP + H2O + H(+) = IMP + methylamine</text>
        <dbReference type="Rhea" id="RHEA:16001"/>
        <dbReference type="ChEBI" id="CHEBI:15377"/>
        <dbReference type="ChEBI" id="CHEBI:15378"/>
        <dbReference type="ChEBI" id="CHEBI:58053"/>
        <dbReference type="ChEBI" id="CHEBI:59338"/>
        <dbReference type="ChEBI" id="CHEBI:144842"/>
    </reaction>
    <physiologicalReaction direction="left-to-right" evidence="7">
        <dbReference type="Rhea" id="RHEA:16002"/>
    </physiologicalReaction>
</comment>